<reference evidence="7" key="2">
    <citation type="submission" date="2021-03" db="UniProtKB">
        <authorList>
            <consortium name="EnsemblPlants"/>
        </authorList>
    </citation>
    <scope>IDENTIFICATION</scope>
</reference>
<keyword evidence="8" id="KW-1185">Reference proteome</keyword>
<dbReference type="InterPro" id="IPR016169">
    <property type="entry name" value="FAD-bd_PCMH_sub2"/>
</dbReference>
<dbReference type="InterPro" id="IPR016166">
    <property type="entry name" value="FAD-bd_PCMH"/>
</dbReference>
<dbReference type="Gramene" id="AUR62013540-RA">
    <property type="protein sequence ID" value="AUR62013540-RA:cds"/>
    <property type="gene ID" value="AUR62013540"/>
</dbReference>
<evidence type="ECO:0000256" key="3">
    <source>
        <dbReference type="ARBA" id="ARBA00022729"/>
    </source>
</evidence>
<dbReference type="Pfam" id="PF08031">
    <property type="entry name" value="BBE"/>
    <property type="match status" value="1"/>
</dbReference>
<name>A0A803LHU3_CHEQI</name>
<evidence type="ECO:0000256" key="1">
    <source>
        <dbReference type="ARBA" id="ARBA00005466"/>
    </source>
</evidence>
<keyword evidence="3" id="KW-0732">Signal</keyword>
<sequence>MQNLQRIEVDPKAATAYIEAGSTLGELYYRIQEKSNTLGFPAGVCPTVGVGGHVSGGGYGNMIRKHGLSVDHIIDATVVDAQGRILNRSTMGDDLFWAIRGGGGASFGVVVSYTVNLVPVPEIVTVFNIQRYLKDNATELVHKWQFVMQDIDHNLFIRLLLQPVNDPQIKGKSTGRVTFMALYLGDSNTLVTLLGGKFPELGLKKEDCKEMSWGKSTLYWANFDNNTKPEVLLNRTFTANYSKRKSDYVQTPMTVLQLQQMWNKIATLAQPGLVFNSYGGRMNEVPATDTPFPHRKGNLFKIQYSDSWHDAGQEANDKHIGLIRELHNFMTPFVSKNPRGAYFNYRDIDIGVSHNGTYQEGEVYGRKYFKGNFDRLVKVKTLVDPTNFFRNEQSIPTQK</sequence>
<dbReference type="PANTHER" id="PTHR32448">
    <property type="entry name" value="OS08G0158400 PROTEIN"/>
    <property type="match status" value="1"/>
</dbReference>
<dbReference type="SMR" id="A0A803LHU3"/>
<keyword evidence="4" id="KW-0274">FAD</keyword>
<dbReference type="InterPro" id="IPR006094">
    <property type="entry name" value="Oxid_FAD_bind_N"/>
</dbReference>
<keyword evidence="2" id="KW-0285">Flavoprotein</keyword>
<evidence type="ECO:0000256" key="2">
    <source>
        <dbReference type="ARBA" id="ARBA00022630"/>
    </source>
</evidence>
<dbReference type="AlphaFoldDB" id="A0A803LHU3"/>
<dbReference type="Gene3D" id="3.40.462.20">
    <property type="match status" value="1"/>
</dbReference>
<proteinExistence type="inferred from homology"/>
<organism evidence="7 8">
    <name type="scientific">Chenopodium quinoa</name>
    <name type="common">Quinoa</name>
    <dbReference type="NCBI Taxonomy" id="63459"/>
    <lineage>
        <taxon>Eukaryota</taxon>
        <taxon>Viridiplantae</taxon>
        <taxon>Streptophyta</taxon>
        <taxon>Embryophyta</taxon>
        <taxon>Tracheophyta</taxon>
        <taxon>Spermatophyta</taxon>
        <taxon>Magnoliopsida</taxon>
        <taxon>eudicotyledons</taxon>
        <taxon>Gunneridae</taxon>
        <taxon>Pentapetalae</taxon>
        <taxon>Caryophyllales</taxon>
        <taxon>Chenopodiaceae</taxon>
        <taxon>Chenopodioideae</taxon>
        <taxon>Atripliceae</taxon>
        <taxon>Chenopodium</taxon>
    </lineage>
</organism>
<dbReference type="Gene3D" id="3.30.465.10">
    <property type="match status" value="1"/>
</dbReference>
<dbReference type="GO" id="GO:0016491">
    <property type="term" value="F:oxidoreductase activity"/>
    <property type="evidence" value="ECO:0007669"/>
    <property type="project" value="InterPro"/>
</dbReference>
<dbReference type="OMA" id="LFYRIWE"/>
<dbReference type="InterPro" id="IPR036318">
    <property type="entry name" value="FAD-bd_PCMH-like_sf"/>
</dbReference>
<dbReference type="Pfam" id="PF01565">
    <property type="entry name" value="FAD_binding_4"/>
    <property type="match status" value="1"/>
</dbReference>
<dbReference type="PROSITE" id="PS51387">
    <property type="entry name" value="FAD_PCMH"/>
    <property type="match status" value="1"/>
</dbReference>
<dbReference type="EnsemblPlants" id="AUR62013540-RA">
    <property type="protein sequence ID" value="AUR62013540-RA:cds"/>
    <property type="gene ID" value="AUR62013540"/>
</dbReference>
<evidence type="ECO:0000313" key="8">
    <source>
        <dbReference type="Proteomes" id="UP000596660"/>
    </source>
</evidence>
<feature type="domain" description="FAD-binding PCMH-type" evidence="6">
    <location>
        <begin position="1"/>
        <end position="120"/>
    </location>
</feature>
<evidence type="ECO:0000313" key="7">
    <source>
        <dbReference type="EnsemblPlants" id="AUR62013540-RA:cds"/>
    </source>
</evidence>
<evidence type="ECO:0000259" key="6">
    <source>
        <dbReference type="PROSITE" id="PS51387"/>
    </source>
</evidence>
<comment type="similarity">
    <text evidence="1">Belongs to the oxygen-dependent FAD-linked oxidoreductase family.</text>
</comment>
<dbReference type="Proteomes" id="UP000596660">
    <property type="component" value="Unplaced"/>
</dbReference>
<accession>A0A803LHU3</accession>
<dbReference type="SUPFAM" id="SSF56176">
    <property type="entry name" value="FAD-binding/transporter-associated domain-like"/>
    <property type="match status" value="1"/>
</dbReference>
<dbReference type="InterPro" id="IPR012951">
    <property type="entry name" value="BBE"/>
</dbReference>
<dbReference type="GO" id="GO:0071949">
    <property type="term" value="F:FAD binding"/>
    <property type="evidence" value="ECO:0007669"/>
    <property type="project" value="InterPro"/>
</dbReference>
<evidence type="ECO:0000256" key="4">
    <source>
        <dbReference type="ARBA" id="ARBA00022827"/>
    </source>
</evidence>
<keyword evidence="5" id="KW-0325">Glycoprotein</keyword>
<protein>
    <recommendedName>
        <fullName evidence="6">FAD-binding PCMH-type domain-containing protein</fullName>
    </recommendedName>
</protein>
<evidence type="ECO:0000256" key="5">
    <source>
        <dbReference type="ARBA" id="ARBA00023180"/>
    </source>
</evidence>
<reference evidence="7" key="1">
    <citation type="journal article" date="2017" name="Nature">
        <title>The genome of Chenopodium quinoa.</title>
        <authorList>
            <person name="Jarvis D.E."/>
            <person name="Ho Y.S."/>
            <person name="Lightfoot D.J."/>
            <person name="Schmoeckel S.M."/>
            <person name="Li B."/>
            <person name="Borm T.J.A."/>
            <person name="Ohyanagi H."/>
            <person name="Mineta K."/>
            <person name="Michell C.T."/>
            <person name="Saber N."/>
            <person name="Kharbatia N.M."/>
            <person name="Rupper R.R."/>
            <person name="Sharp A.R."/>
            <person name="Dally N."/>
            <person name="Boughton B.A."/>
            <person name="Woo Y.H."/>
            <person name="Gao G."/>
            <person name="Schijlen E.G.W.M."/>
            <person name="Guo X."/>
            <person name="Momin A.A."/>
            <person name="Negrao S."/>
            <person name="Al-Babili S."/>
            <person name="Gehring C."/>
            <person name="Roessner U."/>
            <person name="Jung C."/>
            <person name="Murphy K."/>
            <person name="Arold S.T."/>
            <person name="Gojobori T."/>
            <person name="van der Linden C.G."/>
            <person name="van Loo E.N."/>
            <person name="Jellen E.N."/>
            <person name="Maughan P.J."/>
            <person name="Tester M."/>
        </authorList>
    </citation>
    <scope>NUCLEOTIDE SEQUENCE [LARGE SCALE GENOMIC DNA]</scope>
    <source>
        <strain evidence="7">cv. PI 614886</strain>
    </source>
</reference>